<evidence type="ECO:0000256" key="1">
    <source>
        <dbReference type="SAM" id="MobiDB-lite"/>
    </source>
</evidence>
<keyword evidence="3" id="KW-1185">Reference proteome</keyword>
<dbReference type="AlphaFoldDB" id="A0AA40E634"/>
<proteinExistence type="predicted"/>
<organism evidence="2 3">
    <name type="scientific">Lasiosphaeris hirsuta</name>
    <dbReference type="NCBI Taxonomy" id="260670"/>
    <lineage>
        <taxon>Eukaryota</taxon>
        <taxon>Fungi</taxon>
        <taxon>Dikarya</taxon>
        <taxon>Ascomycota</taxon>
        <taxon>Pezizomycotina</taxon>
        <taxon>Sordariomycetes</taxon>
        <taxon>Sordariomycetidae</taxon>
        <taxon>Sordariales</taxon>
        <taxon>Lasiosphaeriaceae</taxon>
        <taxon>Lasiosphaeris</taxon>
    </lineage>
</organism>
<protein>
    <submittedName>
        <fullName evidence="2">Uncharacterized protein</fullName>
    </submittedName>
</protein>
<evidence type="ECO:0000313" key="2">
    <source>
        <dbReference type="EMBL" id="KAK0729604.1"/>
    </source>
</evidence>
<reference evidence="2" key="1">
    <citation type="submission" date="2023-06" db="EMBL/GenBank/DDBJ databases">
        <title>Genome-scale phylogeny and comparative genomics of the fungal order Sordariales.</title>
        <authorList>
            <consortium name="Lawrence Berkeley National Laboratory"/>
            <person name="Hensen N."/>
            <person name="Bonometti L."/>
            <person name="Westerberg I."/>
            <person name="Brannstrom I.O."/>
            <person name="Guillou S."/>
            <person name="Cros-Aarteil S."/>
            <person name="Calhoun S."/>
            <person name="Haridas S."/>
            <person name="Kuo A."/>
            <person name="Mondo S."/>
            <person name="Pangilinan J."/>
            <person name="Riley R."/>
            <person name="Labutti K."/>
            <person name="Andreopoulos B."/>
            <person name="Lipzen A."/>
            <person name="Chen C."/>
            <person name="Yanf M."/>
            <person name="Daum C."/>
            <person name="Ng V."/>
            <person name="Clum A."/>
            <person name="Steindorff A."/>
            <person name="Ohm R."/>
            <person name="Martin F."/>
            <person name="Silar P."/>
            <person name="Natvig D."/>
            <person name="Lalanne C."/>
            <person name="Gautier V."/>
            <person name="Ament-Velasquez S.L."/>
            <person name="Kruys A."/>
            <person name="Hutchinson M.I."/>
            <person name="Powell A.J."/>
            <person name="Barry K."/>
            <person name="Miller A.N."/>
            <person name="Grigoriev I.V."/>
            <person name="Debuchy R."/>
            <person name="Gladieux P."/>
            <person name="Thoren M.H."/>
            <person name="Johannesson H."/>
        </authorList>
    </citation>
    <scope>NUCLEOTIDE SEQUENCE</scope>
    <source>
        <strain evidence="2">SMH4607-1</strain>
    </source>
</reference>
<feature type="region of interest" description="Disordered" evidence="1">
    <location>
        <begin position="1"/>
        <end position="24"/>
    </location>
</feature>
<sequence>MPIKKKEAKWQPNPEDLPQPPSYQPVRAPIIFEATGIPAISSRDLSYFFNLAASLYNDDPSEPVVDHVNAPPPPFFTDSPSNPGPGTSGSDQVDMRAVLVLSLFRQTLTHITPIAERFHLGPADRQPLYALTAQPSPRSAAEFNELCIKRRDPIAGVWHNVCTSDIEPNLNLGRSGHYRVASLTMDAVPVWRRVASGKVTSETSETGRGNKLCIWWGDRGSLGPLGDTYGMWFESGGEAGTVEASYVVQWGGFESSEPGVVSVKPAVKDASGQFVDPRFLQEDLATLYFHGDGRPPQFVCRSSAALIRLDFIMAGLMTVLALETRKLGEEARRMAQAMGLRHVPY</sequence>
<evidence type="ECO:0000313" key="3">
    <source>
        <dbReference type="Proteomes" id="UP001172102"/>
    </source>
</evidence>
<feature type="region of interest" description="Disordered" evidence="1">
    <location>
        <begin position="63"/>
        <end position="91"/>
    </location>
</feature>
<dbReference type="EMBL" id="JAUKUA010000001">
    <property type="protein sequence ID" value="KAK0729604.1"/>
    <property type="molecule type" value="Genomic_DNA"/>
</dbReference>
<name>A0AA40E634_9PEZI</name>
<accession>A0AA40E634</accession>
<feature type="compositionally biased region" description="Low complexity" evidence="1">
    <location>
        <begin position="79"/>
        <end position="90"/>
    </location>
</feature>
<comment type="caution">
    <text evidence="2">The sequence shown here is derived from an EMBL/GenBank/DDBJ whole genome shotgun (WGS) entry which is preliminary data.</text>
</comment>
<dbReference type="Proteomes" id="UP001172102">
    <property type="component" value="Unassembled WGS sequence"/>
</dbReference>
<gene>
    <name evidence="2" type="ORF">B0H67DRAFT_604815</name>
</gene>